<evidence type="ECO:0000313" key="2">
    <source>
        <dbReference type="EMBL" id="MQY31746.1"/>
    </source>
</evidence>
<dbReference type="InterPro" id="IPR006439">
    <property type="entry name" value="HAD-SF_hydro_IA"/>
</dbReference>
<dbReference type="SFLD" id="SFLDG01129">
    <property type="entry name" value="C1.5:_HAD__Beta-PGM__Phosphata"/>
    <property type="match status" value="1"/>
</dbReference>
<dbReference type="SUPFAM" id="SSF56784">
    <property type="entry name" value="HAD-like"/>
    <property type="match status" value="1"/>
</dbReference>
<dbReference type="Pfam" id="PF00702">
    <property type="entry name" value="Hydrolase"/>
    <property type="match status" value="1"/>
</dbReference>
<accession>A0A7K0E0Y9</accession>
<sequence length="246" mass="27030">MYMPTITEPKPFSIRAVIFDWRGTLVSELTPHGWVREALRRAGRVCDDVAVTALLHDIREAAGRPNRLRAPDGNTSYARHRETYYTVFRDAALDEELADALFDVDSDASLNEFAVDAPAAFAALIESGCKIGVLSNIHFDIRPMFEKARLLGSVDRFVLSGEHGIQKPDPAIFRLALGLLGTSAEETLMVGDNPARDGVAVDVGMPALLLPALTDPRRRRLHLVTNVVGSNGSPPREHLPYPRPGR</sequence>
<protein>
    <recommendedName>
        <fullName evidence="4">HAD family hydrolase</fullName>
    </recommendedName>
</protein>
<dbReference type="NCBIfam" id="TIGR01549">
    <property type="entry name" value="HAD-SF-IA-v1"/>
    <property type="match status" value="1"/>
</dbReference>
<evidence type="ECO:0000313" key="3">
    <source>
        <dbReference type="Proteomes" id="UP000431401"/>
    </source>
</evidence>
<gene>
    <name evidence="2" type="ORF">NRB56_73560</name>
</gene>
<dbReference type="AlphaFoldDB" id="A0A7K0E0Y9"/>
<comment type="caution">
    <text evidence="2">The sequence shown here is derived from an EMBL/GenBank/DDBJ whole genome shotgun (WGS) entry which is preliminary data.</text>
</comment>
<organism evidence="2 3">
    <name type="scientific">Nocardia aurantia</name>
    <dbReference type="NCBI Taxonomy" id="2585199"/>
    <lineage>
        <taxon>Bacteria</taxon>
        <taxon>Bacillati</taxon>
        <taxon>Actinomycetota</taxon>
        <taxon>Actinomycetes</taxon>
        <taxon>Mycobacteriales</taxon>
        <taxon>Nocardiaceae</taxon>
        <taxon>Nocardia</taxon>
    </lineage>
</organism>
<reference evidence="2 3" key="1">
    <citation type="submission" date="2019-10" db="EMBL/GenBank/DDBJ databases">
        <title>Nocardia macrotermitis sp. nov. and Nocardia aurantia sp. nov., isolated from the gut of fungus growing-termite Macrotermes natalensis.</title>
        <authorList>
            <person name="Benndorf R."/>
            <person name="Schwitalla J."/>
            <person name="Martin K."/>
            <person name="De Beer W."/>
            <person name="Kaster A.-K."/>
            <person name="Vollmers J."/>
            <person name="Poulsen M."/>
            <person name="Beemelmanns C."/>
        </authorList>
    </citation>
    <scope>NUCLEOTIDE SEQUENCE [LARGE SCALE GENOMIC DNA]</scope>
    <source>
        <strain evidence="2 3">RB56</strain>
    </source>
</reference>
<name>A0A7K0E0Y9_9NOCA</name>
<keyword evidence="3" id="KW-1185">Reference proteome</keyword>
<dbReference type="InterPro" id="IPR023214">
    <property type="entry name" value="HAD_sf"/>
</dbReference>
<dbReference type="SFLD" id="SFLDS00003">
    <property type="entry name" value="Haloacid_Dehalogenase"/>
    <property type="match status" value="1"/>
</dbReference>
<dbReference type="InterPro" id="IPR036412">
    <property type="entry name" value="HAD-like_sf"/>
</dbReference>
<feature type="region of interest" description="Disordered" evidence="1">
    <location>
        <begin position="227"/>
        <end position="246"/>
    </location>
</feature>
<proteinExistence type="predicted"/>
<dbReference type="Gene3D" id="3.40.50.1000">
    <property type="entry name" value="HAD superfamily/HAD-like"/>
    <property type="match status" value="1"/>
</dbReference>
<evidence type="ECO:0008006" key="4">
    <source>
        <dbReference type="Google" id="ProtNLM"/>
    </source>
</evidence>
<dbReference type="PRINTS" id="PR00413">
    <property type="entry name" value="HADHALOGNASE"/>
</dbReference>
<dbReference type="Proteomes" id="UP000431401">
    <property type="component" value="Unassembled WGS sequence"/>
</dbReference>
<dbReference type="PANTHER" id="PTHR46649">
    <property type="match status" value="1"/>
</dbReference>
<evidence type="ECO:0000256" key="1">
    <source>
        <dbReference type="SAM" id="MobiDB-lite"/>
    </source>
</evidence>
<dbReference type="PANTHER" id="PTHR46649:SF4">
    <property type="entry name" value="HALOACID DEHALOGENASE-LIKE HYDROLASE (HAD) SUPERFAMILY PROTEIN"/>
    <property type="match status" value="1"/>
</dbReference>
<dbReference type="EMBL" id="WEGI01000023">
    <property type="protein sequence ID" value="MQY31746.1"/>
    <property type="molecule type" value="Genomic_DNA"/>
</dbReference>